<proteinExistence type="predicted"/>
<dbReference type="GO" id="GO:0003824">
    <property type="term" value="F:catalytic activity"/>
    <property type="evidence" value="ECO:0007669"/>
    <property type="project" value="UniProtKB-ARBA"/>
</dbReference>
<dbReference type="NCBIfam" id="TIGR03951">
    <property type="entry name" value="Fe_III_red_FhuF"/>
    <property type="match status" value="1"/>
</dbReference>
<feature type="domain" description="Ferric siderophore reductase C-terminal" evidence="2">
    <location>
        <begin position="212"/>
        <end position="232"/>
    </location>
</feature>
<dbReference type="InterPro" id="IPR024726">
    <property type="entry name" value="FhuF_C"/>
</dbReference>
<dbReference type="GO" id="GO:0051537">
    <property type="term" value="F:2 iron, 2 sulfur cluster binding"/>
    <property type="evidence" value="ECO:0007669"/>
    <property type="project" value="InterPro"/>
</dbReference>
<feature type="domain" description="Aerobactin siderophore biosynthesis IucA/IucC-like C-terminal" evidence="1">
    <location>
        <begin position="63"/>
        <end position="205"/>
    </location>
</feature>
<accession>A0A845SJM2</accession>
<dbReference type="Proteomes" id="UP000461443">
    <property type="component" value="Unassembled WGS sequence"/>
</dbReference>
<dbReference type="AlphaFoldDB" id="A0A845SJM2"/>
<evidence type="ECO:0000313" key="3">
    <source>
        <dbReference type="EMBL" id="NDL65120.1"/>
    </source>
</evidence>
<reference evidence="3 4" key="1">
    <citation type="submission" date="2019-12" db="EMBL/GenBank/DDBJ databases">
        <authorList>
            <person name="Lee S.D."/>
        </authorList>
    </citation>
    <scope>NUCLEOTIDE SEQUENCE [LARGE SCALE GENOMIC DNA]</scope>
    <source>
        <strain evidence="3 4">SAP-6</strain>
    </source>
</reference>
<dbReference type="InterPro" id="IPR008090">
    <property type="entry name" value="Fe_iron_reduct"/>
</dbReference>
<evidence type="ECO:0000259" key="2">
    <source>
        <dbReference type="Pfam" id="PF11575"/>
    </source>
</evidence>
<evidence type="ECO:0000313" key="4">
    <source>
        <dbReference type="Proteomes" id="UP000461443"/>
    </source>
</evidence>
<gene>
    <name evidence="3" type="primary">fhuF</name>
    <name evidence="3" type="ORF">GRH90_20530</name>
</gene>
<dbReference type="Pfam" id="PF11575">
    <property type="entry name" value="FhuF_C"/>
    <property type="match status" value="1"/>
</dbReference>
<organism evidence="3 4">
    <name type="scientific">Acerihabitans arboris</name>
    <dbReference type="NCBI Taxonomy" id="2691583"/>
    <lineage>
        <taxon>Bacteria</taxon>
        <taxon>Pseudomonadati</taxon>
        <taxon>Pseudomonadota</taxon>
        <taxon>Gammaproteobacteria</taxon>
        <taxon>Enterobacterales</taxon>
        <taxon>Pectobacteriaceae</taxon>
        <taxon>Acerihabitans</taxon>
    </lineage>
</organism>
<dbReference type="EMBL" id="WUBS01000016">
    <property type="protein sequence ID" value="NDL65120.1"/>
    <property type="molecule type" value="Genomic_DNA"/>
</dbReference>
<dbReference type="Pfam" id="PF06276">
    <property type="entry name" value="FhuF"/>
    <property type="match status" value="1"/>
</dbReference>
<evidence type="ECO:0000259" key="1">
    <source>
        <dbReference type="Pfam" id="PF06276"/>
    </source>
</evidence>
<name>A0A845SJM2_9GAMM</name>
<comment type="caution">
    <text evidence="3">The sequence shown here is derived from an EMBL/GenBank/DDBJ whole genome shotgun (WGS) entry which is preliminary data.</text>
</comment>
<dbReference type="InterPro" id="IPR022770">
    <property type="entry name" value="IucA/IucC-like_C"/>
</dbReference>
<dbReference type="PRINTS" id="PR01714">
    <property type="entry name" value="2FE2SRDCTASE"/>
</dbReference>
<reference evidence="3 4" key="2">
    <citation type="submission" date="2020-02" db="EMBL/GenBank/DDBJ databases">
        <title>The new genus of Enterobacteriales.</title>
        <authorList>
            <person name="Kim I.S."/>
        </authorList>
    </citation>
    <scope>NUCLEOTIDE SEQUENCE [LARGE SCALE GENOMIC DNA]</scope>
    <source>
        <strain evidence="3 4">SAP-6</strain>
    </source>
</reference>
<protein>
    <submittedName>
        <fullName evidence="3">Siderophore-iron reductase FhuF</fullName>
    </submittedName>
</protein>
<dbReference type="RefSeq" id="WP_162367833.1">
    <property type="nucleotide sequence ID" value="NZ_WUBS01000016.1"/>
</dbReference>
<keyword evidence="4" id="KW-1185">Reference proteome</keyword>
<sequence>MMPAAALPTAECADDIAGSFLFSVPRGGVAFCAADLCMPETALVVIEPFLRLNEGGDRAAVISMWSQWYFALLVAPWTRIALLHGWRLPVDPRDIRLTQSESAVPEKFILADRGSKIAAPGDTFALFRQLVDTHLLPVCVAFAHLSGIKPGLFWNNAAIRVAHGIGMAGEQGADTGEARAFLDTKTLADGTPNRLYQPVRLVGHDVGPKIIRRLCCLRYKLSGLEYCPSCPLLVADERKVRHRERQG</sequence>